<accession>A0A1V0B905</accession>
<dbReference type="RefSeq" id="WP_080051334.1">
    <property type="nucleotide sequence ID" value="NZ_CP020100.1"/>
</dbReference>
<evidence type="ECO:0000259" key="1">
    <source>
        <dbReference type="Pfam" id="PF12146"/>
    </source>
</evidence>
<proteinExistence type="predicted"/>
<dbReference type="SUPFAM" id="SSF53474">
    <property type="entry name" value="alpha/beta-Hydrolases"/>
    <property type="match status" value="1"/>
</dbReference>
<dbReference type="EMBL" id="CP020100">
    <property type="protein sequence ID" value="AQZ96426.1"/>
    <property type="molecule type" value="Genomic_DNA"/>
</dbReference>
<dbReference type="InterPro" id="IPR022742">
    <property type="entry name" value="Hydrolase_4"/>
</dbReference>
<keyword evidence="2" id="KW-0378">Hydrolase</keyword>
<dbReference type="Proteomes" id="UP000243488">
    <property type="component" value="Chromosome"/>
</dbReference>
<dbReference type="InterPro" id="IPR017208">
    <property type="entry name" value="UCP037442_abhydr"/>
</dbReference>
<reference evidence="2 3" key="1">
    <citation type="submission" date="2017-03" db="EMBL/GenBank/DDBJ databases">
        <title>Complete genome sequence of the novel DNRA strain Pseudomonas sp. S-6-2 isolated from Chinese polluted river sediment. Journal of Biotechnology.</title>
        <authorList>
            <person name="Li J."/>
            <person name="Xiang F."/>
            <person name="Wang L."/>
            <person name="Xi L."/>
            <person name="Liu J."/>
        </authorList>
    </citation>
    <scope>NUCLEOTIDE SEQUENCE [LARGE SCALE GENOMIC DNA]</scope>
    <source>
        <strain evidence="2 3">S-6-2</strain>
    </source>
</reference>
<protein>
    <submittedName>
        <fullName evidence="2">Alpha/beta hydrolase</fullName>
    </submittedName>
</protein>
<dbReference type="InterPro" id="IPR029058">
    <property type="entry name" value="AB_hydrolase_fold"/>
</dbReference>
<name>A0A1V0B905_9GAMM</name>
<dbReference type="PIRSF" id="PIRSF037442">
    <property type="entry name" value="UCP037442_abhydr"/>
    <property type="match status" value="1"/>
</dbReference>
<dbReference type="GO" id="GO:0016787">
    <property type="term" value="F:hydrolase activity"/>
    <property type="evidence" value="ECO:0007669"/>
    <property type="project" value="UniProtKB-KW"/>
</dbReference>
<dbReference type="Gene3D" id="3.40.50.1820">
    <property type="entry name" value="alpha/beta hydrolase"/>
    <property type="match status" value="1"/>
</dbReference>
<sequence>MTTELPQIRREDFRLLATDGYPLAASIYHAEQPKAHLLVGAATGAPRGFYRRFAEYAAQQGFSTLTLDYRGIGESKPDNLRGFDMHYLDWATKDLAAALDYLHRPELPLFMVGHSFGGHAFGLLPGHERVSGLYTFGTGAGWHGWMPGVERYRVAFMWKVVAPLIVASKGYLAWARLGMGEDLPKGVYTWWKRWCSFPRYFFEDPSMAGIDEQFAQVRTPIIAANSLDDLWAQPASREAFMAGYRNAPYQARDIDSQAEGLGAIGHMGYFRGNAQPLWDEALNWFQQLQGQAQTA</sequence>
<feature type="domain" description="Serine aminopeptidase S33" evidence="1">
    <location>
        <begin position="44"/>
        <end position="123"/>
    </location>
</feature>
<evidence type="ECO:0000313" key="3">
    <source>
        <dbReference type="Proteomes" id="UP000243488"/>
    </source>
</evidence>
<gene>
    <name evidence="2" type="ORF">BVH74_17440</name>
</gene>
<dbReference type="AlphaFoldDB" id="A0A1V0B905"/>
<evidence type="ECO:0000313" key="2">
    <source>
        <dbReference type="EMBL" id="AQZ96426.1"/>
    </source>
</evidence>
<dbReference type="STRING" id="1931241.BVH74_17440"/>
<dbReference type="KEGG" id="ppha:BVH74_17440"/>
<keyword evidence="3" id="KW-1185">Reference proteome</keyword>
<organism evidence="2 3">
    <name type="scientific">Halopseudomonas phragmitis</name>
    <dbReference type="NCBI Taxonomy" id="1931241"/>
    <lineage>
        <taxon>Bacteria</taxon>
        <taxon>Pseudomonadati</taxon>
        <taxon>Pseudomonadota</taxon>
        <taxon>Gammaproteobacteria</taxon>
        <taxon>Pseudomonadales</taxon>
        <taxon>Pseudomonadaceae</taxon>
        <taxon>Halopseudomonas</taxon>
    </lineage>
</organism>
<dbReference type="Pfam" id="PF12146">
    <property type="entry name" value="Hydrolase_4"/>
    <property type="match status" value="1"/>
</dbReference>